<gene>
    <name evidence="2" type="ORF">EJD97_015274</name>
</gene>
<reference evidence="2" key="1">
    <citation type="submission" date="2019-05" db="EMBL/GenBank/DDBJ databases">
        <title>The de novo reference genome and transcriptome assemblies of the wild tomato species Solanum chilense.</title>
        <authorList>
            <person name="Stam R."/>
            <person name="Nosenko T."/>
            <person name="Hoerger A.C."/>
            <person name="Stephan W."/>
            <person name="Seidel M.A."/>
            <person name="Kuhn J.M.M."/>
            <person name="Haberer G."/>
            <person name="Tellier A."/>
        </authorList>
    </citation>
    <scope>NUCLEOTIDE SEQUENCE</scope>
    <source>
        <tissue evidence="2">Mature leaves</tissue>
    </source>
</reference>
<sequence>MPPRKANAMNVNTRNANASPHVPDQEVSNTDFRNAIQMLAQSMTNRINRVFPDRVERSKVSGVHELEAVKHEHIKYWIKFNQLSRYSPHMVDDSRTQMNKFLYGVLDFVKPKCRNAMLLRDMNISRLMTHAQQVEAPSSANVPSSNNRYDQKVIGYQALSLMEVFQAPRLTPLALSVVRTTRASVSHNKNDVLGSVNLGNSSVTDGGQRQNRLYSIQSFQDHEGSPDVVTGQKDDLKGYLYNLVWVKDSSSETPTLEIVPVVYEFPKLFPEDLYGVPLKKEMDLGIDILPDNPPISIPPYIMAPVELKELKE</sequence>
<evidence type="ECO:0000313" key="2">
    <source>
        <dbReference type="EMBL" id="TMW90784.1"/>
    </source>
</evidence>
<organism evidence="2">
    <name type="scientific">Solanum chilense</name>
    <name type="common">Tomato</name>
    <name type="synonym">Lycopersicon chilense</name>
    <dbReference type="NCBI Taxonomy" id="4083"/>
    <lineage>
        <taxon>Eukaryota</taxon>
        <taxon>Viridiplantae</taxon>
        <taxon>Streptophyta</taxon>
        <taxon>Embryophyta</taxon>
        <taxon>Tracheophyta</taxon>
        <taxon>Spermatophyta</taxon>
        <taxon>Magnoliopsida</taxon>
        <taxon>eudicotyledons</taxon>
        <taxon>Gunneridae</taxon>
        <taxon>Pentapetalae</taxon>
        <taxon>asterids</taxon>
        <taxon>lamiids</taxon>
        <taxon>Solanales</taxon>
        <taxon>Solanaceae</taxon>
        <taxon>Solanoideae</taxon>
        <taxon>Solaneae</taxon>
        <taxon>Solanum</taxon>
        <taxon>Solanum subgen. Lycopersicon</taxon>
    </lineage>
</organism>
<protein>
    <submittedName>
        <fullName evidence="2">Uncharacterized protein</fullName>
    </submittedName>
</protein>
<feature type="compositionally biased region" description="Polar residues" evidence="1">
    <location>
        <begin position="9"/>
        <end position="18"/>
    </location>
</feature>
<proteinExistence type="predicted"/>
<evidence type="ECO:0000256" key="1">
    <source>
        <dbReference type="SAM" id="MobiDB-lite"/>
    </source>
</evidence>
<dbReference type="AlphaFoldDB" id="A0A6N2B9T2"/>
<name>A0A6N2B9T2_SOLCI</name>
<dbReference type="EMBL" id="RXGB01004001">
    <property type="protein sequence ID" value="TMW90784.1"/>
    <property type="molecule type" value="Genomic_DNA"/>
</dbReference>
<accession>A0A6N2B9T2</accession>
<comment type="caution">
    <text evidence="2">The sequence shown here is derived from an EMBL/GenBank/DDBJ whole genome shotgun (WGS) entry which is preliminary data.</text>
</comment>
<feature type="region of interest" description="Disordered" evidence="1">
    <location>
        <begin position="1"/>
        <end position="26"/>
    </location>
</feature>